<evidence type="ECO:0000313" key="2">
    <source>
        <dbReference type="Proteomes" id="UP001060085"/>
    </source>
</evidence>
<protein>
    <submittedName>
        <fullName evidence="1">Uncharacterized protein</fullName>
    </submittedName>
</protein>
<gene>
    <name evidence="1" type="ORF">M9H77_33973</name>
</gene>
<name>A0ACB9ZKL1_CATRO</name>
<reference evidence="2" key="1">
    <citation type="journal article" date="2023" name="Nat. Plants">
        <title>Single-cell RNA sequencing provides a high-resolution roadmap for understanding the multicellular compartmentation of specialized metabolism.</title>
        <authorList>
            <person name="Sun S."/>
            <person name="Shen X."/>
            <person name="Li Y."/>
            <person name="Li Y."/>
            <person name="Wang S."/>
            <person name="Li R."/>
            <person name="Zhang H."/>
            <person name="Shen G."/>
            <person name="Guo B."/>
            <person name="Wei J."/>
            <person name="Xu J."/>
            <person name="St-Pierre B."/>
            <person name="Chen S."/>
            <person name="Sun C."/>
        </authorList>
    </citation>
    <scope>NUCLEOTIDE SEQUENCE [LARGE SCALE GENOMIC DNA]</scope>
</reference>
<dbReference type="EMBL" id="CM044708">
    <property type="protein sequence ID" value="KAI5647968.1"/>
    <property type="molecule type" value="Genomic_DNA"/>
</dbReference>
<organism evidence="1 2">
    <name type="scientific">Catharanthus roseus</name>
    <name type="common">Madagascar periwinkle</name>
    <name type="synonym">Vinca rosea</name>
    <dbReference type="NCBI Taxonomy" id="4058"/>
    <lineage>
        <taxon>Eukaryota</taxon>
        <taxon>Viridiplantae</taxon>
        <taxon>Streptophyta</taxon>
        <taxon>Embryophyta</taxon>
        <taxon>Tracheophyta</taxon>
        <taxon>Spermatophyta</taxon>
        <taxon>Magnoliopsida</taxon>
        <taxon>eudicotyledons</taxon>
        <taxon>Gunneridae</taxon>
        <taxon>Pentapetalae</taxon>
        <taxon>asterids</taxon>
        <taxon>lamiids</taxon>
        <taxon>Gentianales</taxon>
        <taxon>Apocynaceae</taxon>
        <taxon>Rauvolfioideae</taxon>
        <taxon>Vinceae</taxon>
        <taxon>Catharanthinae</taxon>
        <taxon>Catharanthus</taxon>
    </lineage>
</organism>
<comment type="caution">
    <text evidence="1">The sequence shown here is derived from an EMBL/GenBank/DDBJ whole genome shotgun (WGS) entry which is preliminary data.</text>
</comment>
<proteinExistence type="predicted"/>
<sequence length="157" mass="17130">MDDIASYDQSKTQSETPSLCARGCGFFGSPATNNLCSKCYRDYLKEATSSVVASSSNCDRDASILNPSPCLSNGSSAVDQVPENDNNVPNSNRKNRCLCCNKKIGILGFSCRCGGSFCGVHRYPEEHRCEIDYRSVVRVAIANQNPLVKADKMKSRI</sequence>
<dbReference type="Proteomes" id="UP001060085">
    <property type="component" value="Linkage Group LG08"/>
</dbReference>
<keyword evidence="2" id="KW-1185">Reference proteome</keyword>
<evidence type="ECO:0000313" key="1">
    <source>
        <dbReference type="EMBL" id="KAI5647968.1"/>
    </source>
</evidence>
<accession>A0ACB9ZKL1</accession>